<reference evidence="4" key="1">
    <citation type="submission" date="2022-10" db="EMBL/GenBank/DDBJ databases">
        <title>Catenovulum adriacola sp. nov. isolated in the Harbour of Susak.</title>
        <authorList>
            <person name="Schoch T."/>
            <person name="Reich S.J."/>
            <person name="Stoeferle S."/>
            <person name="Flaiz M."/>
            <person name="Kazda M."/>
            <person name="Riedel C.U."/>
            <person name="Duerre P."/>
        </authorList>
    </citation>
    <scope>NUCLEOTIDE SEQUENCE</scope>
    <source>
        <strain evidence="4">TS8</strain>
    </source>
</reference>
<organism evidence="4 5">
    <name type="scientific">Catenovulum adriaticum</name>
    <dbReference type="NCBI Taxonomy" id="2984846"/>
    <lineage>
        <taxon>Bacteria</taxon>
        <taxon>Pseudomonadati</taxon>
        <taxon>Pseudomonadota</taxon>
        <taxon>Gammaproteobacteria</taxon>
        <taxon>Alteromonadales</taxon>
        <taxon>Alteromonadaceae</taxon>
        <taxon>Catenovulum</taxon>
    </lineage>
</organism>
<feature type="domain" description="Phospholipase/carboxylesterase/thioesterase" evidence="3">
    <location>
        <begin position="10"/>
        <end position="220"/>
    </location>
</feature>
<dbReference type="EMBL" id="CP109965">
    <property type="protein sequence ID" value="WAJ70444.1"/>
    <property type="molecule type" value="Genomic_DNA"/>
</dbReference>
<keyword evidence="5" id="KW-1185">Reference proteome</keyword>
<evidence type="ECO:0000256" key="2">
    <source>
        <dbReference type="ARBA" id="ARBA00022801"/>
    </source>
</evidence>
<gene>
    <name evidence="4" type="ORF">OLW01_01100</name>
</gene>
<protein>
    <submittedName>
        <fullName evidence="4">Alpha/beta hydrolase</fullName>
    </submittedName>
</protein>
<dbReference type="PANTHER" id="PTHR10655">
    <property type="entry name" value="LYSOPHOSPHOLIPASE-RELATED"/>
    <property type="match status" value="1"/>
</dbReference>
<comment type="similarity">
    <text evidence="1">Belongs to the AB hydrolase superfamily. AB hydrolase 2 family.</text>
</comment>
<sequence>MADLIPHIDVNPKGKVKALVVWMHGLGDSGHGFAPLVPELRLADELGIRFVFPHAPVKPITINNNMPMRAWYDINSFDFNQRADEAGVRESAQALQQLIDYELDANQLSADKLVIAGFSQGAVMAYHLGCRQTQPAAGILALSGYLAMTDKLPTELSEAAKKTPILAMHGTQDEVVPCQLGKASAQAVKQAGFDLRWQDYPMQHNVCTEQVADISAWLTKILAD</sequence>
<dbReference type="RefSeq" id="WP_268074796.1">
    <property type="nucleotide sequence ID" value="NZ_CP109965.1"/>
</dbReference>
<proteinExistence type="inferred from homology"/>
<dbReference type="SUPFAM" id="SSF53474">
    <property type="entry name" value="alpha/beta-Hydrolases"/>
    <property type="match status" value="1"/>
</dbReference>
<accession>A0ABY7AQ53</accession>
<keyword evidence="2 4" id="KW-0378">Hydrolase</keyword>
<name>A0ABY7AQ53_9ALTE</name>
<dbReference type="Gene3D" id="3.40.50.1820">
    <property type="entry name" value="alpha/beta hydrolase"/>
    <property type="match status" value="1"/>
</dbReference>
<evidence type="ECO:0000313" key="5">
    <source>
        <dbReference type="Proteomes" id="UP001163726"/>
    </source>
</evidence>
<dbReference type="Proteomes" id="UP001163726">
    <property type="component" value="Chromosome"/>
</dbReference>
<dbReference type="InterPro" id="IPR003140">
    <property type="entry name" value="PLipase/COase/thioEstase"/>
</dbReference>
<dbReference type="PANTHER" id="PTHR10655:SF17">
    <property type="entry name" value="LYSOPHOSPHOLIPASE-LIKE PROTEIN 1"/>
    <property type="match status" value="1"/>
</dbReference>
<evidence type="ECO:0000313" key="4">
    <source>
        <dbReference type="EMBL" id="WAJ70444.1"/>
    </source>
</evidence>
<dbReference type="InterPro" id="IPR050565">
    <property type="entry name" value="LYPA1-2/EST-like"/>
</dbReference>
<dbReference type="Pfam" id="PF02230">
    <property type="entry name" value="Abhydrolase_2"/>
    <property type="match status" value="1"/>
</dbReference>
<dbReference type="GO" id="GO:0016787">
    <property type="term" value="F:hydrolase activity"/>
    <property type="evidence" value="ECO:0007669"/>
    <property type="project" value="UniProtKB-KW"/>
</dbReference>
<evidence type="ECO:0000256" key="1">
    <source>
        <dbReference type="ARBA" id="ARBA00006499"/>
    </source>
</evidence>
<dbReference type="InterPro" id="IPR029058">
    <property type="entry name" value="AB_hydrolase_fold"/>
</dbReference>
<evidence type="ECO:0000259" key="3">
    <source>
        <dbReference type="Pfam" id="PF02230"/>
    </source>
</evidence>